<accession>A0ABW4Z8Y0</accession>
<proteinExistence type="inferred from homology"/>
<dbReference type="Proteomes" id="UP001597389">
    <property type="component" value="Unassembled WGS sequence"/>
</dbReference>
<dbReference type="SUPFAM" id="SSF54506">
    <property type="entry name" value="Diaminopimelate epimerase-like"/>
    <property type="match status" value="1"/>
</dbReference>
<dbReference type="Pfam" id="PF05544">
    <property type="entry name" value="Pro_racemase"/>
    <property type="match status" value="1"/>
</dbReference>
<evidence type="ECO:0000313" key="2">
    <source>
        <dbReference type="EMBL" id="MFD2158443.1"/>
    </source>
</evidence>
<reference evidence="3" key="1">
    <citation type="journal article" date="2019" name="Int. J. Syst. Evol. Microbiol.">
        <title>The Global Catalogue of Microorganisms (GCM) 10K type strain sequencing project: providing services to taxonomists for standard genome sequencing and annotation.</title>
        <authorList>
            <consortium name="The Broad Institute Genomics Platform"/>
            <consortium name="The Broad Institute Genome Sequencing Center for Infectious Disease"/>
            <person name="Wu L."/>
            <person name="Ma J."/>
        </authorList>
    </citation>
    <scope>NUCLEOTIDE SEQUENCE [LARGE SCALE GENOMIC DNA]</scope>
    <source>
        <strain evidence="3">CCUG 57942</strain>
    </source>
</reference>
<evidence type="ECO:0000256" key="1">
    <source>
        <dbReference type="ARBA" id="ARBA00007529"/>
    </source>
</evidence>
<sequence length="320" mass="34373">MKAQAPEKLKIVDSHTGGEPTRVVIEGCPDLGFGPLSERRDELANRHDWVRTSCLLEPRGFEAMVGAVLVEPHESDCVAGVIFFNNAGYLNMCIHGTIGLAKTLEHMGVIGVGRHRIDTPVGVVTVELRDDASVTVDNVPSYLYREDISVEVEGVGLVRGDLAWGGNWFFLVDGQGPEVRFENVEALSGYARRVLKALESSGVRGEDGGLVDHVELFGPPADAHSDSRNFVMCPGGEYDRSPCGTGTSAKLACLFAKGVLKEGELWRQASILNTVFVGKVTDLGGGKVLPSVTGSAWVNGESTVIIQESDPFAHGIYHTQ</sequence>
<name>A0ABW4Z8Y0_9BACT</name>
<dbReference type="Gene3D" id="3.10.310.10">
    <property type="entry name" value="Diaminopimelate Epimerase, Chain A, domain 1"/>
    <property type="match status" value="2"/>
</dbReference>
<dbReference type="PIRSF" id="PIRSF029792">
    <property type="entry name" value="Pro_racemase"/>
    <property type="match status" value="1"/>
</dbReference>
<gene>
    <name evidence="2" type="ORF">ACFSW8_05995</name>
</gene>
<dbReference type="PANTHER" id="PTHR33442:SF1">
    <property type="entry name" value="TRANS-3-HYDROXY-L-PROLINE DEHYDRATASE"/>
    <property type="match status" value="1"/>
</dbReference>
<keyword evidence="3" id="KW-1185">Reference proteome</keyword>
<comment type="similarity">
    <text evidence="1">Belongs to the proline racemase family.</text>
</comment>
<dbReference type="RefSeq" id="WP_377089108.1">
    <property type="nucleotide sequence ID" value="NZ_JBHSJL010000014.1"/>
</dbReference>
<dbReference type="InterPro" id="IPR008794">
    <property type="entry name" value="Pro_racemase_fam"/>
</dbReference>
<organism evidence="2 3">
    <name type="scientific">Rubritalea tangerina</name>
    <dbReference type="NCBI Taxonomy" id="430798"/>
    <lineage>
        <taxon>Bacteria</taxon>
        <taxon>Pseudomonadati</taxon>
        <taxon>Verrucomicrobiota</taxon>
        <taxon>Verrucomicrobiia</taxon>
        <taxon>Verrucomicrobiales</taxon>
        <taxon>Rubritaleaceae</taxon>
        <taxon>Rubritalea</taxon>
    </lineage>
</organism>
<evidence type="ECO:0000313" key="3">
    <source>
        <dbReference type="Proteomes" id="UP001597389"/>
    </source>
</evidence>
<protein>
    <submittedName>
        <fullName evidence="2">Proline racemase family protein</fullName>
    </submittedName>
</protein>
<comment type="caution">
    <text evidence="2">The sequence shown here is derived from an EMBL/GenBank/DDBJ whole genome shotgun (WGS) entry which is preliminary data.</text>
</comment>
<dbReference type="EMBL" id="JBHUJB010000025">
    <property type="protein sequence ID" value="MFD2158443.1"/>
    <property type="molecule type" value="Genomic_DNA"/>
</dbReference>
<dbReference type="SFLD" id="SFLDS00028">
    <property type="entry name" value="Proline_Racemase"/>
    <property type="match status" value="1"/>
</dbReference>
<dbReference type="PANTHER" id="PTHR33442">
    <property type="entry name" value="TRANS-3-HYDROXY-L-PROLINE DEHYDRATASE"/>
    <property type="match status" value="1"/>
</dbReference>